<gene>
    <name evidence="3" type="ORF">J2Z64_001915</name>
</gene>
<evidence type="ECO:0000313" key="3">
    <source>
        <dbReference type="EMBL" id="MBP2077660.1"/>
    </source>
</evidence>
<dbReference type="Proteomes" id="UP001138793">
    <property type="component" value="Unassembled WGS sequence"/>
</dbReference>
<dbReference type="Gene3D" id="3.30.750.140">
    <property type="match status" value="1"/>
</dbReference>
<name>A0A9X0YUQ5_9BACI</name>
<dbReference type="Pfam" id="PF02120">
    <property type="entry name" value="Flg_hook"/>
    <property type="match status" value="1"/>
</dbReference>
<dbReference type="InterPro" id="IPR038610">
    <property type="entry name" value="FliK-like_C_sf"/>
</dbReference>
<accession>A0A9X0YUQ5</accession>
<dbReference type="EMBL" id="JAGGMB010000005">
    <property type="protein sequence ID" value="MBP2077660.1"/>
    <property type="molecule type" value="Genomic_DNA"/>
</dbReference>
<feature type="domain" description="Flagellar hook-length control protein-like C-terminal" evidence="2">
    <location>
        <begin position="317"/>
        <end position="389"/>
    </location>
</feature>
<evidence type="ECO:0000259" key="2">
    <source>
        <dbReference type="Pfam" id="PF02120"/>
    </source>
</evidence>
<keyword evidence="4" id="KW-1185">Reference proteome</keyword>
<feature type="region of interest" description="Disordered" evidence="1">
    <location>
        <begin position="387"/>
        <end position="437"/>
    </location>
</feature>
<dbReference type="CDD" id="cd17470">
    <property type="entry name" value="T3SS_Flik_C"/>
    <property type="match status" value="1"/>
</dbReference>
<organism evidence="3 4">
    <name type="scientific">Oceanobacillus polygoni</name>
    <dbReference type="NCBI Taxonomy" id="1235259"/>
    <lineage>
        <taxon>Bacteria</taxon>
        <taxon>Bacillati</taxon>
        <taxon>Bacillota</taxon>
        <taxon>Bacilli</taxon>
        <taxon>Bacillales</taxon>
        <taxon>Bacillaceae</taxon>
        <taxon>Oceanobacillus</taxon>
    </lineage>
</organism>
<comment type="caution">
    <text evidence="3">The sequence shown here is derived from an EMBL/GenBank/DDBJ whole genome shotgun (WGS) entry which is preliminary data.</text>
</comment>
<evidence type="ECO:0000256" key="1">
    <source>
        <dbReference type="SAM" id="MobiDB-lite"/>
    </source>
</evidence>
<dbReference type="AlphaFoldDB" id="A0A9X0YUQ5"/>
<reference evidence="3" key="1">
    <citation type="submission" date="2021-03" db="EMBL/GenBank/DDBJ databases">
        <title>Genomic Encyclopedia of Type Strains, Phase IV (KMG-IV): sequencing the most valuable type-strain genomes for metagenomic binning, comparative biology and taxonomic classification.</title>
        <authorList>
            <person name="Goeker M."/>
        </authorList>
    </citation>
    <scope>NUCLEOTIDE SEQUENCE</scope>
    <source>
        <strain evidence="3">DSM 107338</strain>
    </source>
</reference>
<dbReference type="InterPro" id="IPR021136">
    <property type="entry name" value="Flagellar_hook_control-like_C"/>
</dbReference>
<protein>
    <recommendedName>
        <fullName evidence="2">Flagellar hook-length control protein-like C-terminal domain-containing protein</fullName>
    </recommendedName>
</protein>
<dbReference type="RefSeq" id="WP_187773783.1">
    <property type="nucleotide sequence ID" value="NZ_JAGGMB010000005.1"/>
</dbReference>
<sequence length="437" mass="50255">MISVEMLLQQVQPSKSTNAQSIPGWRQEISEPFQRLLDESFENLATYQNQESDELDKEIVIDDLLQRLNIEIDTENQEKPSNAYLKDEQENGSEHLMIAPSTYLDIEEKSPLHSNLLGVQAFPVADFLIGTEQNVMTNTAVSEEIDILLTQIQTLISQLETEEEVWKASPKVLELLHQWQHFSKEKGTPNSLLAGQMPLYSEETNSLKAWKNEDTRESKIWNYIFDTFQKREHFAGKQRYNADSNVTVTDVAKWLGNAIEKENLSVMTIQSNQTVPISNLEQHVIHIHPLQPTQNAEQQLMDQFEKIVESTKLSVLPNQRNHLTVLLRPDNMGEMMVRFTQVNGEILVKILVTSAAAKEMLESNIHQLKNMFSPHQVVVERQDASLQQTANMQKEQEDGQLTEQEKQQSEQSEHKDNQQNEGSFESQFEELLMNEKV</sequence>
<proteinExistence type="predicted"/>
<feature type="compositionally biased region" description="Basic and acidic residues" evidence="1">
    <location>
        <begin position="403"/>
        <end position="418"/>
    </location>
</feature>
<evidence type="ECO:0000313" key="4">
    <source>
        <dbReference type="Proteomes" id="UP001138793"/>
    </source>
</evidence>